<protein>
    <recommendedName>
        <fullName evidence="3">DUF4221 domain-containing protein</fullName>
    </recommendedName>
</protein>
<evidence type="ECO:0008006" key="3">
    <source>
        <dbReference type="Google" id="ProtNLM"/>
    </source>
</evidence>
<dbReference type="KEGG" id="bbd:Belba_1346"/>
<keyword evidence="2" id="KW-1185">Reference proteome</keyword>
<dbReference type="Proteomes" id="UP000006050">
    <property type="component" value="Chromosome"/>
</dbReference>
<gene>
    <name evidence="1" type="ordered locus">Belba_1346</name>
</gene>
<evidence type="ECO:0000313" key="1">
    <source>
        <dbReference type="EMBL" id="AFL83970.1"/>
    </source>
</evidence>
<reference evidence="2" key="1">
    <citation type="submission" date="2012-06" db="EMBL/GenBank/DDBJ databases">
        <title>The complete genome of Belliella baltica DSM 15883.</title>
        <authorList>
            <person name="Lucas S."/>
            <person name="Copeland A."/>
            <person name="Lapidus A."/>
            <person name="Goodwin L."/>
            <person name="Pitluck S."/>
            <person name="Peters L."/>
            <person name="Mikhailova N."/>
            <person name="Davenport K."/>
            <person name="Kyrpides N."/>
            <person name="Mavromatis K."/>
            <person name="Pagani I."/>
            <person name="Ivanova N."/>
            <person name="Ovchinnikova G."/>
            <person name="Zeytun A."/>
            <person name="Detter J.C."/>
            <person name="Han C."/>
            <person name="Land M."/>
            <person name="Hauser L."/>
            <person name="Markowitz V."/>
            <person name="Cheng J.-F."/>
            <person name="Hugenholtz P."/>
            <person name="Woyke T."/>
            <person name="Wu D."/>
            <person name="Tindall B."/>
            <person name="Pomrenke H."/>
            <person name="Brambilla E."/>
            <person name="Klenk H.-P."/>
            <person name="Eisen J.A."/>
        </authorList>
    </citation>
    <scope>NUCLEOTIDE SEQUENCE [LARGE SCALE GENOMIC DNA]</scope>
    <source>
        <strain evidence="2">DSM 15883 / CIP 108006 / LMG 21964 / BA134</strain>
    </source>
</reference>
<dbReference type="PROSITE" id="PS51257">
    <property type="entry name" value="PROKAR_LIPOPROTEIN"/>
    <property type="match status" value="1"/>
</dbReference>
<dbReference type="eggNOG" id="COG3391">
    <property type="taxonomic scope" value="Bacteria"/>
</dbReference>
<dbReference type="STRING" id="866536.Belba_1346"/>
<dbReference type="RefSeq" id="WP_014771966.1">
    <property type="nucleotide sequence ID" value="NC_018010.1"/>
</dbReference>
<dbReference type="HOGENOM" id="CLU_059185_0_0_10"/>
<dbReference type="OrthoDB" id="836114at2"/>
<dbReference type="PATRIC" id="fig|866536.3.peg.1391"/>
<accession>I3Z402</accession>
<evidence type="ECO:0000313" key="2">
    <source>
        <dbReference type="Proteomes" id="UP000006050"/>
    </source>
</evidence>
<name>I3Z402_BELBD</name>
<dbReference type="AlphaFoldDB" id="I3Z402"/>
<dbReference type="EMBL" id="CP003281">
    <property type="protein sequence ID" value="AFL83970.1"/>
    <property type="molecule type" value="Genomic_DNA"/>
</dbReference>
<proteinExistence type="predicted"/>
<dbReference type="SUPFAM" id="SSF82171">
    <property type="entry name" value="DPP6 N-terminal domain-like"/>
    <property type="match status" value="1"/>
</dbReference>
<sequence>MSKKVIFIFTVFLITSCSIRSEISVIDLKYTVEERIEILLDSISSPLNYRVQLLETDSGRVLATMGRFPFGINFYNLETKSKIHQIYLSSDGIDKVGVSNGFHFHSNDSIFITSVPATISIFDINGKKSKDIKIEGTDQYVQTISSKNYRPLIIEQKSFYGAYPFITKHWETALKDVSKFKHLFKYNLEKSDIKWLNYSLPEGFWDQGIFSPEFSYVSKGDSIITFFSRDLRLNVFSKSQNKIIDTKELKTPNRIEFAKFKDRPYGDEGVIKELENGVIKGALYDNFRDVYYVIYELPINPELYSLSLLQLYTNRPEFKIFLLDSNFDYQGEILFKGFAANPNEIFFGKKGLYISSNHQYNQNFNENYLIYDIIRFEGLNYED</sequence>
<organism evidence="1 2">
    <name type="scientific">Belliella baltica (strain DSM 15883 / CIP 108006 / LMG 21964 / BA134)</name>
    <dbReference type="NCBI Taxonomy" id="866536"/>
    <lineage>
        <taxon>Bacteria</taxon>
        <taxon>Pseudomonadati</taxon>
        <taxon>Bacteroidota</taxon>
        <taxon>Cytophagia</taxon>
        <taxon>Cytophagales</taxon>
        <taxon>Cyclobacteriaceae</taxon>
        <taxon>Belliella</taxon>
    </lineage>
</organism>